<dbReference type="Pfam" id="PF03466">
    <property type="entry name" value="LysR_substrate"/>
    <property type="match status" value="1"/>
</dbReference>
<accession>A0ABU0JKL4</accession>
<evidence type="ECO:0000256" key="1">
    <source>
        <dbReference type="ARBA" id="ARBA00009437"/>
    </source>
</evidence>
<keyword evidence="4" id="KW-0804">Transcription</keyword>
<dbReference type="Gene3D" id="1.10.10.10">
    <property type="entry name" value="Winged helix-like DNA-binding domain superfamily/Winged helix DNA-binding domain"/>
    <property type="match status" value="1"/>
</dbReference>
<dbReference type="SUPFAM" id="SSF53850">
    <property type="entry name" value="Periplasmic binding protein-like II"/>
    <property type="match status" value="1"/>
</dbReference>
<dbReference type="PROSITE" id="PS50931">
    <property type="entry name" value="HTH_LYSR"/>
    <property type="match status" value="1"/>
</dbReference>
<comment type="caution">
    <text evidence="6">The sequence shown here is derived from an EMBL/GenBank/DDBJ whole genome shotgun (WGS) entry which is preliminary data.</text>
</comment>
<dbReference type="InterPro" id="IPR050176">
    <property type="entry name" value="LTTR"/>
</dbReference>
<dbReference type="GO" id="GO:0003677">
    <property type="term" value="F:DNA binding"/>
    <property type="evidence" value="ECO:0007669"/>
    <property type="project" value="UniProtKB-KW"/>
</dbReference>
<dbReference type="InterPro" id="IPR005119">
    <property type="entry name" value="LysR_subst-bd"/>
</dbReference>
<keyword evidence="7" id="KW-1185">Reference proteome</keyword>
<dbReference type="InterPro" id="IPR036390">
    <property type="entry name" value="WH_DNA-bd_sf"/>
</dbReference>
<dbReference type="Pfam" id="PF00126">
    <property type="entry name" value="HTH_1"/>
    <property type="match status" value="1"/>
</dbReference>
<evidence type="ECO:0000313" key="7">
    <source>
        <dbReference type="Proteomes" id="UP001242480"/>
    </source>
</evidence>
<dbReference type="PRINTS" id="PR00039">
    <property type="entry name" value="HTHLYSR"/>
</dbReference>
<evidence type="ECO:0000256" key="2">
    <source>
        <dbReference type="ARBA" id="ARBA00023015"/>
    </source>
</evidence>
<sequence>MSTPNLDPELLRAFVAVADRLSFTRAAAALGRTQASVSLQVKRLEERLGVALLRRSTVRVELTAAGQGFLADARRILDLGDHALARLSGHRVKGRVRIGVMEDYGTRVLPALLAAARSQYPLVEVEMEVGLTARMLPRLGSAFDLVVAMHGEGATEGAFLRREAAAWAAAPGHASEVERPLPVALSEPGCLFRDWAIAALEAAGLPWRLASVSRSMAAVEAIVAQGLAVTVLKRGMLGPGLRVVEHGLPALPGAEIRLHRAPGLARPAALMADHLAQGLRDGASGR</sequence>
<dbReference type="InterPro" id="IPR036388">
    <property type="entry name" value="WH-like_DNA-bd_sf"/>
</dbReference>
<comment type="similarity">
    <text evidence="1">Belongs to the LysR transcriptional regulatory family.</text>
</comment>
<dbReference type="RefSeq" id="WP_307285114.1">
    <property type="nucleotide sequence ID" value="NZ_JAUSVX010000026.1"/>
</dbReference>
<organism evidence="6 7">
    <name type="scientific">Labrys wisconsinensis</name>
    <dbReference type="NCBI Taxonomy" id="425677"/>
    <lineage>
        <taxon>Bacteria</taxon>
        <taxon>Pseudomonadati</taxon>
        <taxon>Pseudomonadota</taxon>
        <taxon>Alphaproteobacteria</taxon>
        <taxon>Hyphomicrobiales</taxon>
        <taxon>Xanthobacteraceae</taxon>
        <taxon>Labrys</taxon>
    </lineage>
</organism>
<keyword evidence="3 6" id="KW-0238">DNA-binding</keyword>
<dbReference type="InterPro" id="IPR000847">
    <property type="entry name" value="LysR_HTH_N"/>
</dbReference>
<dbReference type="PANTHER" id="PTHR30579:SF7">
    <property type="entry name" value="HTH-TYPE TRANSCRIPTIONAL REGULATOR LRHA-RELATED"/>
    <property type="match status" value="1"/>
</dbReference>
<evidence type="ECO:0000256" key="3">
    <source>
        <dbReference type="ARBA" id="ARBA00023125"/>
    </source>
</evidence>
<feature type="domain" description="HTH lysR-type" evidence="5">
    <location>
        <begin position="6"/>
        <end position="63"/>
    </location>
</feature>
<name>A0ABU0JKL4_9HYPH</name>
<dbReference type="Proteomes" id="UP001242480">
    <property type="component" value="Unassembled WGS sequence"/>
</dbReference>
<keyword evidence="2" id="KW-0805">Transcription regulation</keyword>
<dbReference type="PANTHER" id="PTHR30579">
    <property type="entry name" value="TRANSCRIPTIONAL REGULATOR"/>
    <property type="match status" value="1"/>
</dbReference>
<evidence type="ECO:0000313" key="6">
    <source>
        <dbReference type="EMBL" id="MDQ0474836.1"/>
    </source>
</evidence>
<gene>
    <name evidence="6" type="ORF">QO011_007878</name>
</gene>
<dbReference type="EMBL" id="JAUSVX010000026">
    <property type="protein sequence ID" value="MDQ0474836.1"/>
    <property type="molecule type" value="Genomic_DNA"/>
</dbReference>
<evidence type="ECO:0000259" key="5">
    <source>
        <dbReference type="PROSITE" id="PS50931"/>
    </source>
</evidence>
<proteinExistence type="inferred from homology"/>
<dbReference type="SUPFAM" id="SSF46785">
    <property type="entry name" value="Winged helix' DNA-binding domain"/>
    <property type="match status" value="1"/>
</dbReference>
<protein>
    <submittedName>
        <fullName evidence="6">DNA-binding transcriptional LysR family regulator</fullName>
    </submittedName>
</protein>
<reference evidence="6 7" key="1">
    <citation type="submission" date="2023-07" db="EMBL/GenBank/DDBJ databases">
        <title>Genomic Encyclopedia of Type Strains, Phase IV (KMG-IV): sequencing the most valuable type-strain genomes for metagenomic binning, comparative biology and taxonomic classification.</title>
        <authorList>
            <person name="Goeker M."/>
        </authorList>
    </citation>
    <scope>NUCLEOTIDE SEQUENCE [LARGE SCALE GENOMIC DNA]</scope>
    <source>
        <strain evidence="6 7">DSM 19619</strain>
    </source>
</reference>
<evidence type="ECO:0000256" key="4">
    <source>
        <dbReference type="ARBA" id="ARBA00023163"/>
    </source>
</evidence>
<dbReference type="Gene3D" id="3.40.190.10">
    <property type="entry name" value="Periplasmic binding protein-like II"/>
    <property type="match status" value="2"/>
</dbReference>